<dbReference type="Proteomes" id="UP000015350">
    <property type="component" value="Unassembled WGS sequence"/>
</dbReference>
<dbReference type="InterPro" id="IPR013096">
    <property type="entry name" value="Cupin_2"/>
</dbReference>
<dbReference type="AlphaFoldDB" id="S9SA15"/>
<gene>
    <name evidence="2" type="ORF">K678_10585</name>
</gene>
<dbReference type="EMBL" id="AQPH01000037">
    <property type="protein sequence ID" value="EPY01534.1"/>
    <property type="molecule type" value="Genomic_DNA"/>
</dbReference>
<protein>
    <recommendedName>
        <fullName evidence="1">Cupin type-2 domain-containing protein</fullName>
    </recommendedName>
</protein>
<proteinExistence type="predicted"/>
<comment type="caution">
    <text evidence="2">The sequence shown here is derived from an EMBL/GenBank/DDBJ whole genome shotgun (WGS) entry which is preliminary data.</text>
</comment>
<dbReference type="Pfam" id="PF07883">
    <property type="entry name" value="Cupin_2"/>
    <property type="match status" value="1"/>
</dbReference>
<evidence type="ECO:0000259" key="1">
    <source>
        <dbReference type="Pfam" id="PF07883"/>
    </source>
</evidence>
<organism evidence="2 3">
    <name type="scientific">Magnetospirillum fulvum MGU-K5</name>
    <dbReference type="NCBI Taxonomy" id="1316936"/>
    <lineage>
        <taxon>Bacteria</taxon>
        <taxon>Pseudomonadati</taxon>
        <taxon>Pseudomonadota</taxon>
        <taxon>Alphaproteobacteria</taxon>
        <taxon>Rhodospirillales</taxon>
        <taxon>Rhodospirillaceae</taxon>
        <taxon>Magnetospirillum</taxon>
    </lineage>
</organism>
<dbReference type="PATRIC" id="fig|1316936.3.peg.2111"/>
<name>S9SA15_MAGFU</name>
<dbReference type="SUPFAM" id="SSF51182">
    <property type="entry name" value="RmlC-like cupins"/>
    <property type="match status" value="1"/>
</dbReference>
<dbReference type="InterPro" id="IPR011051">
    <property type="entry name" value="RmlC_Cupin_sf"/>
</dbReference>
<evidence type="ECO:0000313" key="2">
    <source>
        <dbReference type="EMBL" id="EPY01534.1"/>
    </source>
</evidence>
<feature type="domain" description="Cupin type-2" evidence="1">
    <location>
        <begin position="63"/>
        <end position="119"/>
    </location>
</feature>
<evidence type="ECO:0000313" key="3">
    <source>
        <dbReference type="Proteomes" id="UP000015350"/>
    </source>
</evidence>
<reference evidence="2 3" key="1">
    <citation type="submission" date="2013-04" db="EMBL/GenBank/DDBJ databases">
        <authorList>
            <person name="Kuznetsov B."/>
            <person name="Ivanovsky R."/>
        </authorList>
    </citation>
    <scope>NUCLEOTIDE SEQUENCE [LARGE SCALE GENOMIC DNA]</scope>
    <source>
        <strain evidence="2 3">MGU-K5</strain>
    </source>
</reference>
<dbReference type="CDD" id="cd06981">
    <property type="entry name" value="cupin_reut_a1446"/>
    <property type="match status" value="1"/>
</dbReference>
<dbReference type="InterPro" id="IPR014710">
    <property type="entry name" value="RmlC-like_jellyroll"/>
</dbReference>
<accession>S9SA15</accession>
<dbReference type="eggNOG" id="COG1917">
    <property type="taxonomic scope" value="Bacteria"/>
</dbReference>
<sequence>MGRPFFLSCRTDGPLMPTCANLFDEISPAATEEEVTPLLSRPGLRIERIVSTGQASPPGFWYDQDQEEWVMVVSGAALLRLAEEAEPRRMGAGDYLLIPAHCRHRVDWTDPMVPTVWLALHFA</sequence>
<dbReference type="Gene3D" id="2.60.120.10">
    <property type="entry name" value="Jelly Rolls"/>
    <property type="match status" value="1"/>
</dbReference>